<organism evidence="3 4">
    <name type="scientific">Solanum tuberosum</name>
    <name type="common">Potato</name>
    <dbReference type="NCBI Taxonomy" id="4113"/>
    <lineage>
        <taxon>Eukaryota</taxon>
        <taxon>Viridiplantae</taxon>
        <taxon>Streptophyta</taxon>
        <taxon>Embryophyta</taxon>
        <taxon>Tracheophyta</taxon>
        <taxon>Spermatophyta</taxon>
        <taxon>Magnoliopsida</taxon>
        <taxon>eudicotyledons</taxon>
        <taxon>Gunneridae</taxon>
        <taxon>Pentapetalae</taxon>
        <taxon>asterids</taxon>
        <taxon>lamiids</taxon>
        <taxon>Solanales</taxon>
        <taxon>Solanaceae</taxon>
        <taxon>Solanoideae</taxon>
        <taxon>Solaneae</taxon>
        <taxon>Solanum</taxon>
    </lineage>
</organism>
<evidence type="ECO:0000256" key="1">
    <source>
        <dbReference type="SAM" id="MobiDB-lite"/>
    </source>
</evidence>
<reference evidence="3" key="2">
    <citation type="submission" date="2015-06" db="UniProtKB">
        <authorList>
            <consortium name="EnsemblPlants"/>
        </authorList>
    </citation>
    <scope>IDENTIFICATION</scope>
    <source>
        <strain evidence="3">DM1-3 516 R44</strain>
    </source>
</reference>
<protein>
    <submittedName>
        <fullName evidence="3">GRAS10</fullName>
    </submittedName>
</protein>
<evidence type="ECO:0000259" key="2">
    <source>
        <dbReference type="Pfam" id="PF26130"/>
    </source>
</evidence>
<dbReference type="InParanoid" id="M1AC67"/>
<dbReference type="AlphaFoldDB" id="M1AC67"/>
<feature type="region of interest" description="Disordered" evidence="1">
    <location>
        <begin position="219"/>
        <end position="314"/>
    </location>
</feature>
<feature type="compositionally biased region" description="Low complexity" evidence="1">
    <location>
        <begin position="227"/>
        <end position="241"/>
    </location>
</feature>
<evidence type="ECO:0000313" key="3">
    <source>
        <dbReference type="EnsemblPlants" id="PGSC0003DMT400019517"/>
    </source>
</evidence>
<name>M1AC67_SOLTU</name>
<dbReference type="InterPro" id="IPR058594">
    <property type="entry name" value="PB1-like_dom_pln"/>
</dbReference>
<dbReference type="Proteomes" id="UP000011115">
    <property type="component" value="Unassembled WGS sequence"/>
</dbReference>
<accession>M1AC67</accession>
<keyword evidence="4" id="KW-1185">Reference proteome</keyword>
<dbReference type="EnsemblPlants" id="PGSC0003DMT400019517">
    <property type="protein sequence ID" value="PGSC0003DMT400019517"/>
    <property type="gene ID" value="PGSC0003DMG400007543"/>
</dbReference>
<feature type="domain" description="PB1-like" evidence="2">
    <location>
        <begin position="78"/>
        <end position="159"/>
    </location>
</feature>
<feature type="compositionally biased region" description="Basic and acidic residues" evidence="1">
    <location>
        <begin position="291"/>
        <end position="314"/>
    </location>
</feature>
<dbReference type="PaxDb" id="4113-PGSC0003DMT400019517"/>
<evidence type="ECO:0000313" key="4">
    <source>
        <dbReference type="Proteomes" id="UP000011115"/>
    </source>
</evidence>
<proteinExistence type="predicted"/>
<reference evidence="4" key="1">
    <citation type="journal article" date="2011" name="Nature">
        <title>Genome sequence and analysis of the tuber crop potato.</title>
        <authorList>
            <consortium name="The Potato Genome Sequencing Consortium"/>
        </authorList>
    </citation>
    <scope>NUCLEOTIDE SEQUENCE [LARGE SCALE GENOMIC DNA]</scope>
    <source>
        <strain evidence="4">cv. DM1-3 516 R44</strain>
    </source>
</reference>
<dbReference type="HOGENOM" id="CLU_886825_0_0_1"/>
<sequence>MSPLSPVDFSVAAAAASSISSEFSSNSNVSTMMNTRHALPVHQQFRSQPANIGGFLSPGIQNYSTGVSSLNPVQNRALRFYHGGVIKIGKKEYKGKPYHGGGVYEFLDVDIDRLSYFELRDCLKELGYEPGQCVLYVKLPRSTAMLEIKSDYDTTLIAECLSHGDILDCFVCHFVADPVLVPPLLEYGESGVGEGASQNSGPNASFNAELEPTYEAQENATHEAQENASNLASNPAPAYAPTPIHLSTDPTLDHVHPSSDPISDPVHPSNEQDSDRESLNGRGFNGSDVDDERRSFREERRKKEKEKGRKSSIA</sequence>
<dbReference type="Pfam" id="PF26130">
    <property type="entry name" value="PB1-like"/>
    <property type="match status" value="1"/>
</dbReference>
<dbReference type="Gramene" id="PGSC0003DMT400019517">
    <property type="protein sequence ID" value="PGSC0003DMT400019517"/>
    <property type="gene ID" value="PGSC0003DMG400007543"/>
</dbReference>